<keyword evidence="7" id="KW-1185">Reference proteome</keyword>
<dbReference type="EMBL" id="LFIW01002185">
    <property type="protein sequence ID" value="KZL78938.1"/>
    <property type="molecule type" value="Genomic_DNA"/>
</dbReference>
<keyword evidence="4" id="KW-0187">Copper transport</keyword>
<dbReference type="PANTHER" id="PTHR12483">
    <property type="entry name" value="SOLUTE CARRIER FAMILY 31 COPPER TRANSPORTERS"/>
    <property type="match status" value="1"/>
</dbReference>
<dbReference type="PANTHER" id="PTHR12483:SF120">
    <property type="entry name" value="HIGH-AFFINITY COPPER TRANSPORTER CTRA2"/>
    <property type="match status" value="1"/>
</dbReference>
<comment type="caution">
    <text evidence="6">The sequence shown here is derived from an EMBL/GenBank/DDBJ whole genome shotgun (WGS) entry which is preliminary data.</text>
</comment>
<organism evidence="6 7">
    <name type="scientific">Colletotrichum incanum</name>
    <name type="common">Soybean anthracnose fungus</name>
    <dbReference type="NCBI Taxonomy" id="1573173"/>
    <lineage>
        <taxon>Eukaryota</taxon>
        <taxon>Fungi</taxon>
        <taxon>Dikarya</taxon>
        <taxon>Ascomycota</taxon>
        <taxon>Pezizomycotina</taxon>
        <taxon>Sordariomycetes</taxon>
        <taxon>Hypocreomycetidae</taxon>
        <taxon>Glomerellales</taxon>
        <taxon>Glomerellaceae</taxon>
        <taxon>Colletotrichum</taxon>
        <taxon>Colletotrichum spaethianum species complex</taxon>
    </lineage>
</organism>
<dbReference type="Proteomes" id="UP000076584">
    <property type="component" value="Unassembled WGS sequence"/>
</dbReference>
<evidence type="ECO:0000256" key="5">
    <source>
        <dbReference type="SAM" id="MobiDB-lite"/>
    </source>
</evidence>
<evidence type="ECO:0000256" key="3">
    <source>
        <dbReference type="ARBA" id="ARBA00023136"/>
    </source>
</evidence>
<evidence type="ECO:0000313" key="7">
    <source>
        <dbReference type="Proteomes" id="UP000076584"/>
    </source>
</evidence>
<feature type="transmembrane region" description="Helical" evidence="4">
    <location>
        <begin position="226"/>
        <end position="245"/>
    </location>
</feature>
<evidence type="ECO:0000256" key="4">
    <source>
        <dbReference type="RuleBase" id="RU367022"/>
    </source>
</evidence>
<feature type="compositionally biased region" description="Low complexity" evidence="5">
    <location>
        <begin position="62"/>
        <end position="76"/>
    </location>
</feature>
<feature type="region of interest" description="Disordered" evidence="5">
    <location>
        <begin position="1"/>
        <end position="31"/>
    </location>
</feature>
<name>A0A161W586_COLIC</name>
<dbReference type="AlphaFoldDB" id="A0A161W586"/>
<accession>A0A161W586</accession>
<keyword evidence="4" id="KW-0406">Ion transport</keyword>
<dbReference type="GO" id="GO:0005375">
    <property type="term" value="F:copper ion transmembrane transporter activity"/>
    <property type="evidence" value="ECO:0007669"/>
    <property type="project" value="UniProtKB-UniRule"/>
</dbReference>
<dbReference type="Pfam" id="PF04145">
    <property type="entry name" value="Ctr"/>
    <property type="match status" value="1"/>
</dbReference>
<dbReference type="GO" id="GO:0005886">
    <property type="term" value="C:plasma membrane"/>
    <property type="evidence" value="ECO:0007669"/>
    <property type="project" value="TreeGrafter"/>
</dbReference>
<feature type="transmembrane region" description="Helical" evidence="4">
    <location>
        <begin position="107"/>
        <end position="128"/>
    </location>
</feature>
<comment type="subcellular location">
    <subcellularLocation>
        <location evidence="4">Membrane</location>
        <topology evidence="4">Multi-pass membrane protein</topology>
    </subcellularLocation>
</comment>
<gene>
    <name evidence="6" type="ORF">CI238_02258</name>
</gene>
<evidence type="ECO:0000256" key="1">
    <source>
        <dbReference type="ARBA" id="ARBA00022692"/>
    </source>
</evidence>
<comment type="similarity">
    <text evidence="4">Belongs to the copper transporter (Ctr) (TC 1.A.56) family. SLC31A subfamily.</text>
</comment>
<dbReference type="STRING" id="1573173.A0A161W586"/>
<evidence type="ECO:0000313" key="6">
    <source>
        <dbReference type="EMBL" id="KZL78938.1"/>
    </source>
</evidence>
<feature type="region of interest" description="Disordered" evidence="5">
    <location>
        <begin position="48"/>
        <end position="76"/>
    </location>
</feature>
<feature type="compositionally biased region" description="Low complexity" evidence="5">
    <location>
        <begin position="9"/>
        <end position="31"/>
    </location>
</feature>
<sequence length="250" mass="27010">LISHRHSLSLRIPIPSPPSQRTASSASTASPHDTAVMDSFLMARHGGEDHGATGTATASDAMPGMEMGSGSMNNSHGSSSMGMMMMTIFQNNLNTPLYSETWTPNSVGTYAATCIFLIFLAFGLRSMLALKSIQEKRWLDKDFKRRYVSVNGKLGMAGQMSSDSMAKHMVLSENGVEENVTVVQKQHGIWRPWRFSVDPIRAVIDTAIAGVGYLLMLAVMTMNVGYLLSVLGGVFLGSLAVGRFATMGEH</sequence>
<evidence type="ECO:0000256" key="2">
    <source>
        <dbReference type="ARBA" id="ARBA00022989"/>
    </source>
</evidence>
<keyword evidence="1 4" id="KW-0812">Transmembrane</keyword>
<keyword evidence="4" id="KW-0813">Transport</keyword>
<keyword evidence="3 4" id="KW-0472">Membrane</keyword>
<reference evidence="6 7" key="1">
    <citation type="submission" date="2015-06" db="EMBL/GenBank/DDBJ databases">
        <title>Survival trade-offs in plant roots during colonization by closely related pathogenic and mutualistic fungi.</title>
        <authorList>
            <person name="Hacquard S."/>
            <person name="Kracher B."/>
            <person name="Hiruma K."/>
            <person name="Weinman A."/>
            <person name="Muench P."/>
            <person name="Garrido Oter R."/>
            <person name="Ver Loren van Themaat E."/>
            <person name="Dallerey J.-F."/>
            <person name="Damm U."/>
            <person name="Henrissat B."/>
            <person name="Lespinet O."/>
            <person name="Thon M."/>
            <person name="Kemen E."/>
            <person name="McHardy A.C."/>
            <person name="Schulze-Lefert P."/>
            <person name="O'Connell R.J."/>
        </authorList>
    </citation>
    <scope>NUCLEOTIDE SEQUENCE [LARGE SCALE GENOMIC DNA]</scope>
    <source>
        <strain evidence="6 7">MAFF 238704</strain>
    </source>
</reference>
<keyword evidence="2 4" id="KW-1133">Transmembrane helix</keyword>
<protein>
    <recommendedName>
        <fullName evidence="4">Copper transport protein</fullName>
    </recommendedName>
</protein>
<dbReference type="InterPro" id="IPR007274">
    <property type="entry name" value="Cop_transporter"/>
</dbReference>
<feature type="non-terminal residue" evidence="6">
    <location>
        <position position="1"/>
    </location>
</feature>
<keyword evidence="4" id="KW-0186">Copper</keyword>
<proteinExistence type="inferred from homology"/>